<dbReference type="EMBL" id="GEDG01020459">
    <property type="protein sequence ID" value="JAP19108.1"/>
    <property type="molecule type" value="Transcribed_RNA"/>
</dbReference>
<evidence type="ECO:0000313" key="1">
    <source>
        <dbReference type="EMBL" id="JAP19108.1"/>
    </source>
</evidence>
<reference evidence="1" key="1">
    <citation type="submission" date="2015-12" db="EMBL/GenBank/DDBJ databases">
        <title>Gene expression during late stages of embryo sac development: a critical building block for successful pollen-pistil interactions.</title>
        <authorList>
            <person name="Liu Y."/>
            <person name="Joly V."/>
            <person name="Sabar M."/>
            <person name="Matton D.P."/>
        </authorList>
    </citation>
    <scope>NUCLEOTIDE SEQUENCE</scope>
</reference>
<protein>
    <submittedName>
        <fullName evidence="1">Putative ovule protein</fullName>
    </submittedName>
</protein>
<sequence>MPLFITKTICPLLADKKHTQLDIPDKTTSKCQSNKSPIQKCKKDSYASEKTIPQQKLLVLAVITLLHEVTVLTH</sequence>
<name>A0A0V0HFU0_SOLCH</name>
<organism evidence="1">
    <name type="scientific">Solanum chacoense</name>
    <name type="common">Chaco potato</name>
    <dbReference type="NCBI Taxonomy" id="4108"/>
    <lineage>
        <taxon>Eukaryota</taxon>
        <taxon>Viridiplantae</taxon>
        <taxon>Streptophyta</taxon>
        <taxon>Embryophyta</taxon>
        <taxon>Tracheophyta</taxon>
        <taxon>Spermatophyta</taxon>
        <taxon>Magnoliopsida</taxon>
        <taxon>eudicotyledons</taxon>
        <taxon>Gunneridae</taxon>
        <taxon>Pentapetalae</taxon>
        <taxon>asterids</taxon>
        <taxon>lamiids</taxon>
        <taxon>Solanales</taxon>
        <taxon>Solanaceae</taxon>
        <taxon>Solanoideae</taxon>
        <taxon>Solaneae</taxon>
        <taxon>Solanum</taxon>
    </lineage>
</organism>
<accession>A0A0V0HFU0</accession>
<proteinExistence type="predicted"/>
<dbReference type="AlphaFoldDB" id="A0A0V0HFU0"/>